<evidence type="ECO:0000313" key="2">
    <source>
        <dbReference type="EMBL" id="KAF9869654.1"/>
    </source>
</evidence>
<evidence type="ECO:0000313" key="3">
    <source>
        <dbReference type="Proteomes" id="UP000781932"/>
    </source>
</evidence>
<dbReference type="AlphaFoldDB" id="A0A9P6LCU0"/>
<feature type="region of interest" description="Disordered" evidence="1">
    <location>
        <begin position="40"/>
        <end position="67"/>
    </location>
</feature>
<dbReference type="GeneID" id="62168627"/>
<gene>
    <name evidence="2" type="ORF">CkaCkLH20_12841</name>
</gene>
<dbReference type="Proteomes" id="UP000781932">
    <property type="component" value="Unassembled WGS sequence"/>
</dbReference>
<feature type="compositionally biased region" description="Polar residues" evidence="1">
    <location>
        <begin position="54"/>
        <end position="67"/>
    </location>
</feature>
<feature type="compositionally biased region" description="Basic residues" evidence="1">
    <location>
        <begin position="40"/>
        <end position="52"/>
    </location>
</feature>
<reference evidence="2" key="2">
    <citation type="submission" date="2020-11" db="EMBL/GenBank/DDBJ databases">
        <title>Whole genome sequencing of Colletotrichum sp.</title>
        <authorList>
            <person name="Li H."/>
        </authorList>
    </citation>
    <scope>NUCLEOTIDE SEQUENCE</scope>
    <source>
        <strain evidence="2">CkLH20</strain>
    </source>
</reference>
<protein>
    <submittedName>
        <fullName evidence="2">Uncharacterized protein</fullName>
    </submittedName>
</protein>
<dbReference type="OrthoDB" id="5620at2759"/>
<sequence length="307" mass="34645">MPPIVDITADSAEAGDGLVFVSFSHPGDIAECATQIRSHVARKNHPRRKRKPQPTITCNPQDPEQSSTLVQRTGAVPQSYFQSILWPRGYDPIAAFMQQLPPNEDKLIRVFVKHSVLRSMNYAANPETMLISNQDAFWRSVTRYWVQTAFIDRTMLSYIFLITCRYLAERKPDWNHRLSQKALQYKQKCLRELDFASPTSDQMIVKRFALAADEMICGSPVRAQEHIRSAGDLLRVKTIKGRGGDFSFDESTGRLVINFSEGFDGKLLGTVKWKNPSSKPESDEEGETEFTYFMGNGNTPAANVFAG</sequence>
<comment type="caution">
    <text evidence="2">The sequence shown here is derived from an EMBL/GenBank/DDBJ whole genome shotgun (WGS) entry which is preliminary data.</text>
</comment>
<proteinExistence type="predicted"/>
<dbReference type="RefSeq" id="XP_038739115.1">
    <property type="nucleotide sequence ID" value="XM_038895553.1"/>
</dbReference>
<keyword evidence="3" id="KW-1185">Reference proteome</keyword>
<organism evidence="2 3">
    <name type="scientific">Colletotrichum karsti</name>
    <dbReference type="NCBI Taxonomy" id="1095194"/>
    <lineage>
        <taxon>Eukaryota</taxon>
        <taxon>Fungi</taxon>
        <taxon>Dikarya</taxon>
        <taxon>Ascomycota</taxon>
        <taxon>Pezizomycotina</taxon>
        <taxon>Sordariomycetes</taxon>
        <taxon>Hypocreomycetidae</taxon>
        <taxon>Glomerellales</taxon>
        <taxon>Glomerellaceae</taxon>
        <taxon>Colletotrichum</taxon>
        <taxon>Colletotrichum boninense species complex</taxon>
    </lineage>
</organism>
<evidence type="ECO:0000256" key="1">
    <source>
        <dbReference type="SAM" id="MobiDB-lite"/>
    </source>
</evidence>
<reference evidence="2" key="1">
    <citation type="submission" date="2020-03" db="EMBL/GenBank/DDBJ databases">
        <authorList>
            <person name="He L."/>
        </authorList>
    </citation>
    <scope>NUCLEOTIDE SEQUENCE</scope>
    <source>
        <strain evidence="2">CkLH20</strain>
    </source>
</reference>
<dbReference type="EMBL" id="JAATWM020000066">
    <property type="protein sequence ID" value="KAF9869654.1"/>
    <property type="molecule type" value="Genomic_DNA"/>
</dbReference>
<name>A0A9P6LCU0_9PEZI</name>
<accession>A0A9P6LCU0</accession>